<name>A0ACC1HHK6_9FUNG</name>
<keyword evidence="2" id="KW-1185">Reference proteome</keyword>
<reference evidence="1" key="1">
    <citation type="submission" date="2022-06" db="EMBL/GenBank/DDBJ databases">
        <title>Phylogenomic reconstructions and comparative analyses of Kickxellomycotina fungi.</title>
        <authorList>
            <person name="Reynolds N.K."/>
            <person name="Stajich J.E."/>
            <person name="Barry K."/>
            <person name="Grigoriev I.V."/>
            <person name="Crous P."/>
            <person name="Smith M.E."/>
        </authorList>
    </citation>
    <scope>NUCLEOTIDE SEQUENCE</scope>
    <source>
        <strain evidence="1">RSA 2271</strain>
    </source>
</reference>
<gene>
    <name evidence="1" type="ORF">EV182_000027</name>
</gene>
<organism evidence="1 2">
    <name type="scientific">Spiromyces aspiralis</name>
    <dbReference type="NCBI Taxonomy" id="68401"/>
    <lineage>
        <taxon>Eukaryota</taxon>
        <taxon>Fungi</taxon>
        <taxon>Fungi incertae sedis</taxon>
        <taxon>Zoopagomycota</taxon>
        <taxon>Kickxellomycotina</taxon>
        <taxon>Kickxellomycetes</taxon>
        <taxon>Kickxellales</taxon>
        <taxon>Kickxellaceae</taxon>
        <taxon>Spiromyces</taxon>
    </lineage>
</organism>
<comment type="caution">
    <text evidence="1">The sequence shown here is derived from an EMBL/GenBank/DDBJ whole genome shotgun (WGS) entry which is preliminary data.</text>
</comment>
<proteinExistence type="predicted"/>
<evidence type="ECO:0000313" key="1">
    <source>
        <dbReference type="EMBL" id="KAJ1676034.1"/>
    </source>
</evidence>
<dbReference type="Proteomes" id="UP001145114">
    <property type="component" value="Unassembled WGS sequence"/>
</dbReference>
<accession>A0ACC1HHK6</accession>
<sequence length="54" mass="6301">MDWGYERETINLQMLEKIRDKHARITSAVITLSPCDLQIYSANINIHSHFTGLR</sequence>
<evidence type="ECO:0000313" key="2">
    <source>
        <dbReference type="Proteomes" id="UP001145114"/>
    </source>
</evidence>
<protein>
    <submittedName>
        <fullName evidence="1">Uncharacterized protein</fullName>
    </submittedName>
</protein>
<dbReference type="EMBL" id="JAMZIH010005143">
    <property type="protein sequence ID" value="KAJ1676034.1"/>
    <property type="molecule type" value="Genomic_DNA"/>
</dbReference>